<feature type="signal peptide" evidence="1">
    <location>
        <begin position="1"/>
        <end position="19"/>
    </location>
</feature>
<keyword evidence="3" id="KW-1185">Reference proteome</keyword>
<evidence type="ECO:0000313" key="3">
    <source>
        <dbReference type="Proteomes" id="UP001178461"/>
    </source>
</evidence>
<dbReference type="EMBL" id="OX395128">
    <property type="protein sequence ID" value="CAI5771429.1"/>
    <property type="molecule type" value="Genomic_DNA"/>
</dbReference>
<keyword evidence="1" id="KW-0732">Signal</keyword>
<sequence>MKTAFVLFALAFLVFQATAKPKPDVLAEDDAQMPAEDVPRPRNAMVCNAMGGNCRSGCYANENPVGKCFASMYCCVGFQ</sequence>
<dbReference type="AlphaFoldDB" id="A0AA35P1D8"/>
<evidence type="ECO:0000313" key="2">
    <source>
        <dbReference type="EMBL" id="CAI5771429.1"/>
    </source>
</evidence>
<protein>
    <recommendedName>
        <fullName evidence="4">Beta-defensin</fullName>
    </recommendedName>
</protein>
<reference evidence="2" key="1">
    <citation type="submission" date="2022-12" db="EMBL/GenBank/DDBJ databases">
        <authorList>
            <person name="Alioto T."/>
            <person name="Alioto T."/>
            <person name="Gomez Garrido J."/>
        </authorList>
    </citation>
    <scope>NUCLEOTIDE SEQUENCE</scope>
</reference>
<evidence type="ECO:0000256" key="1">
    <source>
        <dbReference type="SAM" id="SignalP"/>
    </source>
</evidence>
<organism evidence="2 3">
    <name type="scientific">Podarcis lilfordi</name>
    <name type="common">Lilford's wall lizard</name>
    <dbReference type="NCBI Taxonomy" id="74358"/>
    <lineage>
        <taxon>Eukaryota</taxon>
        <taxon>Metazoa</taxon>
        <taxon>Chordata</taxon>
        <taxon>Craniata</taxon>
        <taxon>Vertebrata</taxon>
        <taxon>Euteleostomi</taxon>
        <taxon>Lepidosauria</taxon>
        <taxon>Squamata</taxon>
        <taxon>Bifurcata</taxon>
        <taxon>Unidentata</taxon>
        <taxon>Episquamata</taxon>
        <taxon>Laterata</taxon>
        <taxon>Lacertibaenia</taxon>
        <taxon>Lacertidae</taxon>
        <taxon>Podarcis</taxon>
    </lineage>
</organism>
<feature type="chain" id="PRO_5041327184" description="Beta-defensin" evidence="1">
    <location>
        <begin position="20"/>
        <end position="79"/>
    </location>
</feature>
<evidence type="ECO:0008006" key="4">
    <source>
        <dbReference type="Google" id="ProtNLM"/>
    </source>
</evidence>
<dbReference type="Proteomes" id="UP001178461">
    <property type="component" value="Chromosome 3"/>
</dbReference>
<accession>A0AA35P1D8</accession>
<proteinExistence type="predicted"/>
<name>A0AA35P1D8_9SAUR</name>
<gene>
    <name evidence="2" type="ORF">PODLI_1B037948</name>
</gene>